<reference evidence="4 7" key="2">
    <citation type="submission" date="2019-11" db="EMBL/GenBank/DDBJ databases">
        <title>Draft genome sequences of five Paenibacillus species of dairy origin.</title>
        <authorList>
            <person name="Olajide A.M."/>
            <person name="Chen S."/>
            <person name="Lapointe G."/>
        </authorList>
    </citation>
    <scope>NUCLEOTIDE SEQUENCE [LARGE SCALE GENOMIC DNA]</scope>
    <source>
        <strain evidence="4 7">3CS1</strain>
    </source>
</reference>
<dbReference type="Pfam" id="PF07875">
    <property type="entry name" value="Coat_F"/>
    <property type="match status" value="1"/>
</dbReference>
<comment type="similarity">
    <text evidence="3">Belongs to the CotF family.</text>
</comment>
<dbReference type="Proteomes" id="UP000435177">
    <property type="component" value="Unassembled WGS sequence"/>
</dbReference>
<evidence type="ECO:0000313" key="4">
    <source>
        <dbReference type="EMBL" id="MUG67851.1"/>
    </source>
</evidence>
<evidence type="ECO:0000256" key="2">
    <source>
        <dbReference type="ARBA" id="ARBA00024325"/>
    </source>
</evidence>
<evidence type="ECO:0000256" key="1">
    <source>
        <dbReference type="ARBA" id="ARBA00022969"/>
    </source>
</evidence>
<reference evidence="5 6" key="1">
    <citation type="submission" date="2017-07" db="EMBL/GenBank/DDBJ databases">
        <title>Isolation and whole genome analysis of endospore-forming bacteria from heroin.</title>
        <authorList>
            <person name="Kalinowski J."/>
            <person name="Ahrens B."/>
            <person name="Al-Dilaimi A."/>
            <person name="Winkler A."/>
            <person name="Wibberg D."/>
            <person name="Schleenbecker U."/>
            <person name="Ruckert C."/>
            <person name="Wolfel R."/>
            <person name="Grass G."/>
        </authorList>
    </citation>
    <scope>NUCLEOTIDE SEQUENCE [LARGE SCALE GENOMIC DNA]</scope>
    <source>
        <strain evidence="5 6">7537-G1</strain>
    </source>
</reference>
<dbReference type="InterPro" id="IPR012851">
    <property type="entry name" value="Spore_coat_CotF-like"/>
</dbReference>
<sequence length="98" mass="11215">MNPIIERIMGLDKLTDEMVAMDFLISAKTGVRNYAMAVTECASPEIKSILIQQLEEAVDTHEKIIGYMMERGFYKPYEMNEQIERDLTNIQTALNIPS</sequence>
<dbReference type="Proteomes" id="UP000215596">
    <property type="component" value="Unassembled WGS sequence"/>
</dbReference>
<dbReference type="RefSeq" id="WP_095265141.1">
    <property type="nucleotide sequence ID" value="NZ_NPBY01000031.1"/>
</dbReference>
<evidence type="ECO:0000256" key="3">
    <source>
        <dbReference type="ARBA" id="ARBA00024344"/>
    </source>
</evidence>
<protein>
    <submittedName>
        <fullName evidence="5">Spore coat protein</fullName>
    </submittedName>
</protein>
<dbReference type="PANTHER" id="PTHR39183">
    <property type="entry name" value="SPORE COAT PROTEIN F-LIKE PROTEIN YHCQ"/>
    <property type="match status" value="1"/>
</dbReference>
<organism evidence="5 6">
    <name type="scientific">Paenibacillus campinasensis</name>
    <dbReference type="NCBI Taxonomy" id="66347"/>
    <lineage>
        <taxon>Bacteria</taxon>
        <taxon>Bacillati</taxon>
        <taxon>Bacillota</taxon>
        <taxon>Bacilli</taxon>
        <taxon>Bacillales</taxon>
        <taxon>Paenibacillaceae</taxon>
        <taxon>Paenibacillus</taxon>
    </lineage>
</organism>
<proteinExistence type="inferred from homology"/>
<accession>A0A268EVJ2</accession>
<comment type="subcellular location">
    <subcellularLocation>
        <location evidence="2">Spore coat</location>
    </subcellularLocation>
</comment>
<evidence type="ECO:0000313" key="5">
    <source>
        <dbReference type="EMBL" id="PAD77137.1"/>
    </source>
</evidence>
<dbReference type="AlphaFoldDB" id="A0A268EVJ2"/>
<keyword evidence="7" id="KW-1185">Reference proteome</keyword>
<comment type="caution">
    <text evidence="5">The sequence shown here is derived from an EMBL/GenBank/DDBJ whole genome shotgun (WGS) entry which is preliminary data.</text>
</comment>
<dbReference type="GO" id="GO:0030435">
    <property type="term" value="P:sporulation resulting in formation of a cellular spore"/>
    <property type="evidence" value="ECO:0007669"/>
    <property type="project" value="UniProtKB-KW"/>
</dbReference>
<dbReference type="Gene3D" id="1.20.1260.10">
    <property type="match status" value="1"/>
</dbReference>
<keyword evidence="1" id="KW-0749">Sporulation</keyword>
<dbReference type="PANTHER" id="PTHR39183:SF1">
    <property type="entry name" value="SPORE COAT PROTEIN F-LIKE PROTEIN YHCQ"/>
    <property type="match status" value="1"/>
</dbReference>
<gene>
    <name evidence="5" type="ORF">CHH67_10530</name>
    <name evidence="4" type="ORF">GNP94_17835</name>
</gene>
<evidence type="ECO:0000313" key="7">
    <source>
        <dbReference type="Proteomes" id="UP000435177"/>
    </source>
</evidence>
<dbReference type="InterPro" id="IPR012347">
    <property type="entry name" value="Ferritin-like"/>
</dbReference>
<keyword evidence="5" id="KW-0946">Virion</keyword>
<name>A0A268EVJ2_9BACL</name>
<keyword evidence="5" id="KW-0167">Capsid protein</keyword>
<dbReference type="EMBL" id="WOAA01000018">
    <property type="protein sequence ID" value="MUG67851.1"/>
    <property type="molecule type" value="Genomic_DNA"/>
</dbReference>
<evidence type="ECO:0000313" key="6">
    <source>
        <dbReference type="Proteomes" id="UP000215596"/>
    </source>
</evidence>
<dbReference type="OrthoDB" id="1930261at2"/>
<dbReference type="EMBL" id="NPBY01000031">
    <property type="protein sequence ID" value="PAD77137.1"/>
    <property type="molecule type" value="Genomic_DNA"/>
</dbReference>